<sequence length="271" mass="28831">MRIIADLCTFVQPRKGADGVAALAAAAMVRSLEAVAVVARAPARPAFTAAVRDVDRRAPAIRVLAGVSCHVITSAGDLNVPREAYAGFDLVVAGARPAARFGLLAGFRRGMPAADAIVSAVYRHEIDILTDVHADLDPAELARACRERGVALELRARGPLPPADFVRRAASLGARFVITSGARVPAEMGDCTAAVRLAREAGVAPEQVVNAEQGGLWDWLEAQRRRRRLVAAGGWAGWARQGGAGAVQRRRVEERQPSDWADWSEQGGEVH</sequence>
<proteinExistence type="predicted"/>
<dbReference type="Proteomes" id="UP001519289">
    <property type="component" value="Unassembled WGS sequence"/>
</dbReference>
<gene>
    <name evidence="2" type="ORF">J2Z79_001434</name>
</gene>
<dbReference type="Gene3D" id="3.20.20.140">
    <property type="entry name" value="Metal-dependent hydrolases"/>
    <property type="match status" value="1"/>
</dbReference>
<protein>
    <submittedName>
        <fullName evidence="2">Histidinol phosphatase-like PHP family hydrolase</fullName>
    </submittedName>
</protein>
<reference evidence="2 3" key="1">
    <citation type="submission" date="2021-03" db="EMBL/GenBank/DDBJ databases">
        <title>Genomic Encyclopedia of Type Strains, Phase IV (KMG-IV): sequencing the most valuable type-strain genomes for metagenomic binning, comparative biology and taxonomic classification.</title>
        <authorList>
            <person name="Goeker M."/>
        </authorList>
    </citation>
    <scope>NUCLEOTIDE SEQUENCE [LARGE SCALE GENOMIC DNA]</scope>
    <source>
        <strain evidence="2 3">DSM 27138</strain>
    </source>
</reference>
<dbReference type="PANTHER" id="PTHR36928:SF1">
    <property type="entry name" value="PHOSPHATASE YCDX-RELATED"/>
    <property type="match status" value="1"/>
</dbReference>
<dbReference type="RefSeq" id="WP_209466173.1">
    <property type="nucleotide sequence ID" value="NZ_JAGGLG010000009.1"/>
</dbReference>
<evidence type="ECO:0000313" key="2">
    <source>
        <dbReference type="EMBL" id="MBP2018035.1"/>
    </source>
</evidence>
<dbReference type="PANTHER" id="PTHR36928">
    <property type="entry name" value="PHOSPHATASE YCDX-RELATED"/>
    <property type="match status" value="1"/>
</dbReference>
<dbReference type="SUPFAM" id="SSF89550">
    <property type="entry name" value="PHP domain-like"/>
    <property type="match status" value="1"/>
</dbReference>
<evidence type="ECO:0000256" key="1">
    <source>
        <dbReference type="SAM" id="MobiDB-lite"/>
    </source>
</evidence>
<feature type="region of interest" description="Disordered" evidence="1">
    <location>
        <begin position="245"/>
        <end position="271"/>
    </location>
</feature>
<comment type="caution">
    <text evidence="2">The sequence shown here is derived from an EMBL/GenBank/DDBJ whole genome shotgun (WGS) entry which is preliminary data.</text>
</comment>
<dbReference type="InterPro" id="IPR050243">
    <property type="entry name" value="PHP_phosphatase"/>
</dbReference>
<dbReference type="EMBL" id="JAGGLG010000009">
    <property type="protein sequence ID" value="MBP2018035.1"/>
    <property type="molecule type" value="Genomic_DNA"/>
</dbReference>
<dbReference type="InterPro" id="IPR016195">
    <property type="entry name" value="Pol/histidinol_Pase-like"/>
</dbReference>
<name>A0ABS4JR76_9FIRM</name>
<organism evidence="2 3">
    <name type="scientific">Symbiobacterium terraclitae</name>
    <dbReference type="NCBI Taxonomy" id="557451"/>
    <lineage>
        <taxon>Bacteria</taxon>
        <taxon>Bacillati</taxon>
        <taxon>Bacillota</taxon>
        <taxon>Clostridia</taxon>
        <taxon>Eubacteriales</taxon>
        <taxon>Symbiobacteriaceae</taxon>
        <taxon>Symbiobacterium</taxon>
    </lineage>
</organism>
<accession>A0ABS4JR76</accession>
<evidence type="ECO:0000313" key="3">
    <source>
        <dbReference type="Proteomes" id="UP001519289"/>
    </source>
</evidence>
<keyword evidence="3" id="KW-1185">Reference proteome</keyword>